<feature type="region of interest" description="Disordered" evidence="3">
    <location>
        <begin position="738"/>
        <end position="799"/>
    </location>
</feature>
<protein>
    <submittedName>
        <fullName evidence="5">Fd0cca7a-cc59-4a19-8483-a8bf0419b1ff</fullName>
    </submittedName>
</protein>
<dbReference type="GO" id="GO:0016887">
    <property type="term" value="F:ATP hydrolysis activity"/>
    <property type="evidence" value="ECO:0007669"/>
    <property type="project" value="InterPro"/>
</dbReference>
<dbReference type="InterPro" id="IPR036890">
    <property type="entry name" value="HATPase_C_sf"/>
</dbReference>
<dbReference type="GO" id="GO:0030983">
    <property type="term" value="F:mismatched DNA binding"/>
    <property type="evidence" value="ECO:0007669"/>
    <property type="project" value="InterPro"/>
</dbReference>
<keyword evidence="2" id="KW-0227">DNA damage</keyword>
<keyword evidence="6" id="KW-1185">Reference proteome</keyword>
<evidence type="ECO:0000256" key="1">
    <source>
        <dbReference type="ARBA" id="ARBA00006082"/>
    </source>
</evidence>
<accession>A0A8H2ZT11</accession>
<dbReference type="GO" id="GO:0140664">
    <property type="term" value="F:ATP-dependent DNA damage sensor activity"/>
    <property type="evidence" value="ECO:0007669"/>
    <property type="project" value="InterPro"/>
</dbReference>
<evidence type="ECO:0000313" key="6">
    <source>
        <dbReference type="Proteomes" id="UP000624404"/>
    </source>
</evidence>
<dbReference type="AlphaFoldDB" id="A0A8H2ZT11"/>
<dbReference type="OrthoDB" id="10263226at2759"/>
<dbReference type="SUPFAM" id="SSF55874">
    <property type="entry name" value="ATPase domain of HSP90 chaperone/DNA topoisomerase II/histidine kinase"/>
    <property type="match status" value="1"/>
</dbReference>
<feature type="region of interest" description="Disordered" evidence="3">
    <location>
        <begin position="637"/>
        <end position="656"/>
    </location>
</feature>
<dbReference type="InterPro" id="IPR014762">
    <property type="entry name" value="DNA_mismatch_repair_CS"/>
</dbReference>
<evidence type="ECO:0000313" key="5">
    <source>
        <dbReference type="EMBL" id="CAD6448015.1"/>
    </source>
</evidence>
<proteinExistence type="inferred from homology"/>
<dbReference type="PANTHER" id="PTHR10073">
    <property type="entry name" value="DNA MISMATCH REPAIR PROTEIN MLH, PMS, MUTL"/>
    <property type="match status" value="1"/>
</dbReference>
<gene>
    <name evidence="5" type="ORF">SCLTRI_LOCUS7807</name>
</gene>
<dbReference type="CDD" id="cd16926">
    <property type="entry name" value="HATPase_MutL-MLH-PMS-like"/>
    <property type="match status" value="1"/>
</dbReference>
<reference evidence="5" key="1">
    <citation type="submission" date="2020-10" db="EMBL/GenBank/DDBJ databases">
        <authorList>
            <person name="Kusch S."/>
        </authorList>
    </citation>
    <scope>NUCLEOTIDE SEQUENCE</scope>
    <source>
        <strain evidence="5">SwB9</strain>
    </source>
</reference>
<evidence type="ECO:0000256" key="3">
    <source>
        <dbReference type="SAM" id="MobiDB-lite"/>
    </source>
</evidence>
<dbReference type="PANTHER" id="PTHR10073:SF41">
    <property type="entry name" value="MISMATCH REPAIR PROTEIN, PUTATIVE (AFU_ORTHOLOGUE AFUA_8G05820)-RELATED"/>
    <property type="match status" value="1"/>
</dbReference>
<dbReference type="InterPro" id="IPR013507">
    <property type="entry name" value="DNA_mismatch_S5_2-like"/>
</dbReference>
<dbReference type="SUPFAM" id="SSF54211">
    <property type="entry name" value="Ribosomal protein S5 domain 2-like"/>
    <property type="match status" value="1"/>
</dbReference>
<organism evidence="5 6">
    <name type="scientific">Sclerotinia trifoliorum</name>
    <dbReference type="NCBI Taxonomy" id="28548"/>
    <lineage>
        <taxon>Eukaryota</taxon>
        <taxon>Fungi</taxon>
        <taxon>Dikarya</taxon>
        <taxon>Ascomycota</taxon>
        <taxon>Pezizomycotina</taxon>
        <taxon>Leotiomycetes</taxon>
        <taxon>Helotiales</taxon>
        <taxon>Sclerotiniaceae</taxon>
        <taxon>Sclerotinia</taxon>
    </lineage>
</organism>
<feature type="region of interest" description="Disordered" evidence="3">
    <location>
        <begin position="438"/>
        <end position="457"/>
    </location>
</feature>
<dbReference type="NCBIfam" id="TIGR00585">
    <property type="entry name" value="mutl"/>
    <property type="match status" value="1"/>
</dbReference>
<dbReference type="GO" id="GO:0006298">
    <property type="term" value="P:mismatch repair"/>
    <property type="evidence" value="ECO:0007669"/>
    <property type="project" value="InterPro"/>
</dbReference>
<dbReference type="Gene3D" id="3.30.230.10">
    <property type="match status" value="1"/>
</dbReference>
<dbReference type="InterPro" id="IPR020568">
    <property type="entry name" value="Ribosomal_Su5_D2-typ_SF"/>
</dbReference>
<name>A0A8H2ZT11_9HELO</name>
<dbReference type="InterPro" id="IPR002099">
    <property type="entry name" value="MutL/Mlh/PMS"/>
</dbReference>
<dbReference type="Proteomes" id="UP000624404">
    <property type="component" value="Unassembled WGS sequence"/>
</dbReference>
<dbReference type="InterPro" id="IPR038973">
    <property type="entry name" value="MutL/Mlh/Pms-like"/>
</dbReference>
<feature type="compositionally biased region" description="Polar residues" evidence="3">
    <location>
        <begin position="637"/>
        <end position="654"/>
    </location>
</feature>
<comment type="caution">
    <text evidence="5">The sequence shown here is derived from an EMBL/GenBank/DDBJ whole genome shotgun (WGS) entry which is preliminary data.</text>
</comment>
<feature type="domain" description="DNA mismatch repair protein S5" evidence="4">
    <location>
        <begin position="216"/>
        <end position="370"/>
    </location>
</feature>
<evidence type="ECO:0000259" key="4">
    <source>
        <dbReference type="SMART" id="SM01340"/>
    </source>
</evidence>
<dbReference type="GO" id="GO:0061982">
    <property type="term" value="P:meiosis I cell cycle process"/>
    <property type="evidence" value="ECO:0007669"/>
    <property type="project" value="UniProtKB-ARBA"/>
</dbReference>
<sequence length="921" mass="101094">MTINALSESTIHLLGSSQVLTTPTSLIKELIDNALDAKATCIDILISQNTIDKIEVRDNGDGIQLGDLDALGRRGHTSKLTTFTELRNLGGRSLGFRGEALASACQLGDVSITTKTDGQPVGTCVKLKAMGGIQSQSRTSHPIGTTVCVMNFMSKLPVRKQTALKEAPKTIGKIQQLVQRYALARVSIKLTLKIVKGAKGAWSYAPRPHGGIKDSVSLVIGRDTALQCSETSMIFSDSPDLHEGSNVPSGLGAANGVPASHFCLEAFLPRNDADPNKLGKGQYLSVDSRPVASEKGTMKKIITIFKKYLRSVLTAESSLEKIKSPFIRLNIVCPEASYDPNVEPAKDDIIFENEKLVLEAAERMFKNFYGECDTVISRLAKNNIETNSAGFDILLARNTQQDFPTPSAIVDPPLTPKDTHFVTSSNSIIMSNVGPATTNDASSIAEPENSEVSEEPSALRMNRKWGCDMSQDYTEYTDDFCRRASVNHMQNQYSFNSNQQPIPIDLNPWIIAKMTAPIQDETATSSSTINTNSSSNILLNSIKDDSLQVMSPRRVTAAVSSPQSRRIDKPNASIADILQSHSNFRRHVHESRMQSADFTDPMTQNDLPVINHRHSHLNINGFTTATNLVETSLMSPPNTSPNMQQQKKTGSQGLNKPFIPPFRTPNSSGVSVGLVQTQLKLPHQPFIVQREASDPPIAAATSDPETQQTNFELEWAMDFEHRKEDATRRRRDELQAMRELSQQQSVTGQTSSRQSPHKNRYNAALASLGRPTENLEERSSETNTSGVKTSLPDSDPRGYLMKRQKSFSVLSSITGGPRKLKRAQTLRLPLESIPVDLETRRLLQTVPSGIDSISKLVMETSKQDTYVRRGIQAIGLEMTATDREAVGKKLYQVVEAWMNLGRGEKCDVEFEFGGLGSLHGA</sequence>
<dbReference type="Pfam" id="PF13589">
    <property type="entry name" value="HATPase_c_3"/>
    <property type="match status" value="1"/>
</dbReference>
<dbReference type="SMART" id="SM01340">
    <property type="entry name" value="DNA_mis_repair"/>
    <property type="match status" value="1"/>
</dbReference>
<dbReference type="PROSITE" id="PS00058">
    <property type="entry name" value="DNA_MISMATCH_REPAIR_1"/>
    <property type="match status" value="1"/>
</dbReference>
<feature type="compositionally biased region" description="Low complexity" evidence="3">
    <location>
        <begin position="741"/>
        <end position="754"/>
    </location>
</feature>
<dbReference type="Pfam" id="PF01119">
    <property type="entry name" value="DNA_mis_repair"/>
    <property type="match status" value="1"/>
</dbReference>
<dbReference type="FunFam" id="3.30.565.10:FF:000017">
    <property type="entry name" value="PMS1 homolog 1, mismatch repair system component"/>
    <property type="match status" value="1"/>
</dbReference>
<dbReference type="EMBL" id="CAJHIA010000030">
    <property type="protein sequence ID" value="CAD6448015.1"/>
    <property type="molecule type" value="Genomic_DNA"/>
</dbReference>
<dbReference type="GO" id="GO:0032389">
    <property type="term" value="C:MutLalpha complex"/>
    <property type="evidence" value="ECO:0007669"/>
    <property type="project" value="TreeGrafter"/>
</dbReference>
<comment type="similarity">
    <text evidence="1">Belongs to the DNA mismatch repair MutL/HexB family.</text>
</comment>
<evidence type="ECO:0000256" key="2">
    <source>
        <dbReference type="ARBA" id="ARBA00022763"/>
    </source>
</evidence>
<dbReference type="InterPro" id="IPR014721">
    <property type="entry name" value="Ribsml_uS5_D2-typ_fold_subgr"/>
</dbReference>
<feature type="compositionally biased region" description="Polar residues" evidence="3">
    <location>
        <begin position="781"/>
        <end position="792"/>
    </location>
</feature>
<dbReference type="Gene3D" id="3.30.565.10">
    <property type="entry name" value="Histidine kinase-like ATPase, C-terminal domain"/>
    <property type="match status" value="1"/>
</dbReference>
<dbReference type="GO" id="GO:0005524">
    <property type="term" value="F:ATP binding"/>
    <property type="evidence" value="ECO:0007669"/>
    <property type="project" value="InterPro"/>
</dbReference>